<dbReference type="Pfam" id="PF19259">
    <property type="entry name" value="Ty3_capsid"/>
    <property type="match status" value="1"/>
</dbReference>
<dbReference type="InterPro" id="IPR001584">
    <property type="entry name" value="Integrase_cat-core"/>
</dbReference>
<dbReference type="Gene3D" id="3.30.420.10">
    <property type="entry name" value="Ribonuclease H-like superfamily/Ribonuclease H"/>
    <property type="match status" value="1"/>
</dbReference>
<evidence type="ECO:0000259" key="15">
    <source>
        <dbReference type="PROSITE" id="PS50878"/>
    </source>
</evidence>
<feature type="domain" description="Integrase catalytic" evidence="16">
    <location>
        <begin position="903"/>
        <end position="1063"/>
    </location>
</feature>
<reference evidence="17" key="1">
    <citation type="journal article" date="2022" name="Int. J. Mol. Sci.">
        <title>Draft Genome of Tanacetum Coccineum: Genomic Comparison of Closely Related Tanacetum-Family Plants.</title>
        <authorList>
            <person name="Yamashiro T."/>
            <person name="Shiraishi A."/>
            <person name="Nakayama K."/>
            <person name="Satake H."/>
        </authorList>
    </citation>
    <scope>NUCLEOTIDE SEQUENCE</scope>
</reference>
<dbReference type="Gene3D" id="2.40.70.10">
    <property type="entry name" value="Acid Proteases"/>
    <property type="match status" value="1"/>
</dbReference>
<keyword evidence="5" id="KW-0540">Nuclease</keyword>
<dbReference type="Pfam" id="PF17921">
    <property type="entry name" value="Integrase_H2C2"/>
    <property type="match status" value="1"/>
</dbReference>
<evidence type="ECO:0000259" key="14">
    <source>
        <dbReference type="PROSITE" id="PS50158"/>
    </source>
</evidence>
<dbReference type="EC" id="2.7.7.49" evidence="1"/>
<dbReference type="PROSITE" id="PS50994">
    <property type="entry name" value="INTEGRASE"/>
    <property type="match status" value="1"/>
</dbReference>
<evidence type="ECO:0000256" key="10">
    <source>
        <dbReference type="ARBA" id="ARBA00023125"/>
    </source>
</evidence>
<dbReference type="Pfam" id="PF17919">
    <property type="entry name" value="RT_RNaseH_2"/>
    <property type="match status" value="1"/>
</dbReference>
<dbReference type="PROSITE" id="PS50878">
    <property type="entry name" value="RT_POL"/>
    <property type="match status" value="1"/>
</dbReference>
<evidence type="ECO:0000256" key="3">
    <source>
        <dbReference type="ARBA" id="ARBA00022679"/>
    </source>
</evidence>
<dbReference type="Proteomes" id="UP001151760">
    <property type="component" value="Unassembled WGS sequence"/>
</dbReference>
<evidence type="ECO:0000313" key="18">
    <source>
        <dbReference type="Proteomes" id="UP001151760"/>
    </source>
</evidence>
<dbReference type="Gene3D" id="3.10.10.10">
    <property type="entry name" value="HIV Type 1 Reverse Transcriptase, subunit A, domain 1"/>
    <property type="match status" value="1"/>
</dbReference>
<evidence type="ECO:0000313" key="17">
    <source>
        <dbReference type="EMBL" id="GJT07554.1"/>
    </source>
</evidence>
<evidence type="ECO:0000256" key="13">
    <source>
        <dbReference type="SAM" id="Coils"/>
    </source>
</evidence>
<dbReference type="InterPro" id="IPR001878">
    <property type="entry name" value="Znf_CCHC"/>
</dbReference>
<keyword evidence="12" id="KW-0862">Zinc</keyword>
<keyword evidence="9 17" id="KW-0695">RNA-directed DNA polymerase</keyword>
<dbReference type="InterPro" id="IPR041577">
    <property type="entry name" value="RT_RNaseH_2"/>
</dbReference>
<keyword evidence="18" id="KW-1185">Reference proteome</keyword>
<dbReference type="SUPFAM" id="SSF50630">
    <property type="entry name" value="Acid proteases"/>
    <property type="match status" value="1"/>
</dbReference>
<dbReference type="GO" id="GO:0003964">
    <property type="term" value="F:RNA-directed DNA polymerase activity"/>
    <property type="evidence" value="ECO:0007669"/>
    <property type="project" value="UniProtKB-KW"/>
</dbReference>
<keyword evidence="13" id="KW-0175">Coiled coil</keyword>
<keyword evidence="2" id="KW-0645">Protease</keyword>
<dbReference type="Pfam" id="PF17917">
    <property type="entry name" value="RT_RNaseH"/>
    <property type="match status" value="1"/>
</dbReference>
<evidence type="ECO:0000256" key="6">
    <source>
        <dbReference type="ARBA" id="ARBA00022750"/>
    </source>
</evidence>
<evidence type="ECO:0000256" key="11">
    <source>
        <dbReference type="ARBA" id="ARBA00023268"/>
    </source>
</evidence>
<evidence type="ECO:0000256" key="4">
    <source>
        <dbReference type="ARBA" id="ARBA00022695"/>
    </source>
</evidence>
<dbReference type="InterPro" id="IPR043502">
    <property type="entry name" value="DNA/RNA_pol_sf"/>
</dbReference>
<dbReference type="CDD" id="cd09274">
    <property type="entry name" value="RNase_HI_RT_Ty3"/>
    <property type="match status" value="1"/>
</dbReference>
<protein>
    <recommendedName>
        <fullName evidence="1">RNA-directed DNA polymerase</fullName>
        <ecNumber evidence="1">2.7.7.49</ecNumber>
    </recommendedName>
</protein>
<evidence type="ECO:0000256" key="7">
    <source>
        <dbReference type="ARBA" id="ARBA00022759"/>
    </source>
</evidence>
<feature type="domain" description="CCHC-type" evidence="14">
    <location>
        <begin position="258"/>
        <end position="273"/>
    </location>
</feature>
<dbReference type="InterPro" id="IPR045358">
    <property type="entry name" value="Ty3_capsid"/>
</dbReference>
<keyword evidence="6" id="KW-0064">Aspartyl protease</keyword>
<organism evidence="17 18">
    <name type="scientific">Tanacetum coccineum</name>
    <dbReference type="NCBI Taxonomy" id="301880"/>
    <lineage>
        <taxon>Eukaryota</taxon>
        <taxon>Viridiplantae</taxon>
        <taxon>Streptophyta</taxon>
        <taxon>Embryophyta</taxon>
        <taxon>Tracheophyta</taxon>
        <taxon>Spermatophyta</taxon>
        <taxon>Magnoliopsida</taxon>
        <taxon>eudicotyledons</taxon>
        <taxon>Gunneridae</taxon>
        <taxon>Pentapetalae</taxon>
        <taxon>asterids</taxon>
        <taxon>campanulids</taxon>
        <taxon>Asterales</taxon>
        <taxon>Asteraceae</taxon>
        <taxon>Asteroideae</taxon>
        <taxon>Anthemideae</taxon>
        <taxon>Anthemidinae</taxon>
        <taxon>Tanacetum</taxon>
    </lineage>
</organism>
<gene>
    <name evidence="17" type="ORF">Tco_0842016</name>
</gene>
<evidence type="ECO:0000256" key="9">
    <source>
        <dbReference type="ARBA" id="ARBA00022918"/>
    </source>
</evidence>
<dbReference type="InterPro" id="IPR012337">
    <property type="entry name" value="RNaseH-like_sf"/>
</dbReference>
<dbReference type="SUPFAM" id="SSF57756">
    <property type="entry name" value="Retrovirus zinc finger-like domains"/>
    <property type="match status" value="1"/>
</dbReference>
<dbReference type="InterPro" id="IPR050951">
    <property type="entry name" value="Retrovirus_Pol_polyprotein"/>
</dbReference>
<dbReference type="Pfam" id="PF00078">
    <property type="entry name" value="RVT_1"/>
    <property type="match status" value="1"/>
</dbReference>
<feature type="domain" description="Reverse transcriptase" evidence="15">
    <location>
        <begin position="502"/>
        <end position="681"/>
    </location>
</feature>
<keyword evidence="8" id="KW-0378">Hydrolase</keyword>
<dbReference type="Gene3D" id="1.10.340.70">
    <property type="match status" value="1"/>
</dbReference>
<keyword evidence="12" id="KW-0863">Zinc-finger</keyword>
<dbReference type="InterPro" id="IPR021109">
    <property type="entry name" value="Peptidase_aspartic_dom_sf"/>
</dbReference>
<keyword evidence="4" id="KW-0548">Nucleotidyltransferase</keyword>
<name>A0ABQ5B3N9_9ASTR</name>
<proteinExistence type="predicted"/>
<dbReference type="Gene3D" id="3.30.70.270">
    <property type="match status" value="1"/>
</dbReference>
<dbReference type="EMBL" id="BQNB010012760">
    <property type="protein sequence ID" value="GJT07554.1"/>
    <property type="molecule type" value="Genomic_DNA"/>
</dbReference>
<reference evidence="17" key="2">
    <citation type="submission" date="2022-01" db="EMBL/GenBank/DDBJ databases">
        <authorList>
            <person name="Yamashiro T."/>
            <person name="Shiraishi A."/>
            <person name="Satake H."/>
            <person name="Nakayama K."/>
        </authorList>
    </citation>
    <scope>NUCLEOTIDE SEQUENCE</scope>
</reference>
<dbReference type="PANTHER" id="PTHR37984:SF5">
    <property type="entry name" value="PROTEIN NYNRIN-LIKE"/>
    <property type="match status" value="1"/>
</dbReference>
<keyword evidence="10" id="KW-0238">DNA-binding</keyword>
<evidence type="ECO:0000259" key="16">
    <source>
        <dbReference type="PROSITE" id="PS50994"/>
    </source>
</evidence>
<dbReference type="CDD" id="cd00303">
    <property type="entry name" value="retropepsin_like"/>
    <property type="match status" value="1"/>
</dbReference>
<sequence length="1237" mass="142377">MPPRRLKKKFVKRLVEKRVAKAIEEYKKSRANLDSARSSRGNTGNAGGTVNVQSCSHKTFMNGKPHSFNGTESVVGLRRWMEKVEQVFEICKCAEEDKVMFAASTFEGRALTWWNGNVHTLGLVNANHIPWTEFKTMMTTEYCPATKIQRIEQELWTLTLKGDDVEAYNNRFHELALMCPELVSTEKKKIERYVRGFPKSIKGNITSSKLATLHDAINMARELVEQAVQGRATRIAPTEGRGYAGNLPRSYPLQDVTCYGCGEKGHYKDKCPKGKNQQNKEARGRAYVVVENPQQNPNVDTGMFLLNDHYACILFDSGAEKSFISSAFTPFIDIAPTSLNTSYEVELADGMVVSTNTVLRGCTLASYNHCFKINLLPTRLGSFDVIVCMDWLSYHRAIIDCYEKIVHIPLPNGEILEVQGERPEKDPRSLACIKADEKKLDDICIVRDFPEVFPDDLSGLPPVREIEFRIDLIPGALPVVKSPYRLAPSEMLELSNQLKELQEKGFIRPSHSPWGAPVLFVKKKDGAMRMCIDYRELNKLTIKNRYPLPRIDDLFDQLQGACCFSKIDLRSGYHQLRVREEDIPKTAFRTRYGHFEFTVMPFGLTNAPAIFMDLMNRVCKPYLDKFVIVFIDDILIYSKSEEEHEVHLKTILDLLKKEKLYAKFSKCEFWLQEVQFLGHVVAGYYRRFIKNFSKIAKPLTLLTQKNKTYVWDDKQDEAFCILKEKLCNAPVLALPDGPNDFVVYYDASKQGAVVFALTIWRHYLYGTKSVIYTDHKSLQYIFDQKELNMRQKWWIKLLCDYECEIKYHPGKANVVADALSRKERLKPRRVRDMSIIIHSGLKTKILEARGKASKDLKAPISSVGGVRKLIIDEAHTSRYSVHPGTDKMYYDLRDLYWWPGMKRDIVEYEKITIDLVTKLPRSSSRYDTIWVIVDRLTKSAHFLPIRKDYKTEKLARVYINEIVARHGVLVSIISDRDGRFASHLWQALQKALGTNLHMSTAYHPETDGQSEHTIQALEDMLRACVMDFSGSWGTHLPLVEFSYNNSYHTSIKCAPFEALYGWKCRSPVIWTEVRESQLIGPEIMQETTEKIIQIKERLKTARSSQKSYADKRRKPLEFEVGDRVLLKVSPWKGVLPQELSCIHDTFHVSSLKKCLAESDVQVPLEEIEIDDNLRFVEEPIEIVERDVKKLKRRIIPLVKVCWDSRQGPELTWEHEDQFQRKYPHLFSKPVPSSSVVT</sequence>
<dbReference type="InterPro" id="IPR041373">
    <property type="entry name" value="RT_RNaseH"/>
</dbReference>
<keyword evidence="7" id="KW-0255">Endonuclease</keyword>
<dbReference type="SUPFAM" id="SSF53098">
    <property type="entry name" value="Ribonuclease H-like"/>
    <property type="match status" value="1"/>
</dbReference>
<accession>A0ABQ5B3N9</accession>
<dbReference type="Gene3D" id="4.10.60.10">
    <property type="entry name" value="Zinc finger, CCHC-type"/>
    <property type="match status" value="1"/>
</dbReference>
<evidence type="ECO:0000256" key="5">
    <source>
        <dbReference type="ARBA" id="ARBA00022722"/>
    </source>
</evidence>
<keyword evidence="11" id="KW-0511">Multifunctional enzyme</keyword>
<evidence type="ECO:0000256" key="8">
    <source>
        <dbReference type="ARBA" id="ARBA00022801"/>
    </source>
</evidence>
<dbReference type="InterPro" id="IPR041588">
    <property type="entry name" value="Integrase_H2C2"/>
</dbReference>
<dbReference type="PROSITE" id="PS50158">
    <property type="entry name" value="ZF_CCHC"/>
    <property type="match status" value="1"/>
</dbReference>
<dbReference type="InterPro" id="IPR036397">
    <property type="entry name" value="RNaseH_sf"/>
</dbReference>
<dbReference type="SUPFAM" id="SSF56672">
    <property type="entry name" value="DNA/RNA polymerases"/>
    <property type="match status" value="1"/>
</dbReference>
<feature type="coiled-coil region" evidence="13">
    <location>
        <begin position="12"/>
        <end position="39"/>
    </location>
</feature>
<evidence type="ECO:0000256" key="12">
    <source>
        <dbReference type="PROSITE-ProRule" id="PRU00047"/>
    </source>
</evidence>
<comment type="caution">
    <text evidence="17">The sequence shown here is derived from an EMBL/GenBank/DDBJ whole genome shotgun (WGS) entry which is preliminary data.</text>
</comment>
<dbReference type="PANTHER" id="PTHR37984">
    <property type="entry name" value="PROTEIN CBG26694"/>
    <property type="match status" value="1"/>
</dbReference>
<keyword evidence="3" id="KW-0808">Transferase</keyword>
<evidence type="ECO:0000256" key="2">
    <source>
        <dbReference type="ARBA" id="ARBA00022670"/>
    </source>
</evidence>
<keyword evidence="12" id="KW-0479">Metal-binding</keyword>
<dbReference type="InterPro" id="IPR036875">
    <property type="entry name" value="Znf_CCHC_sf"/>
</dbReference>
<dbReference type="InterPro" id="IPR043128">
    <property type="entry name" value="Rev_trsase/Diguanyl_cyclase"/>
</dbReference>
<dbReference type="Pfam" id="PF08284">
    <property type="entry name" value="RVP_2"/>
    <property type="match status" value="1"/>
</dbReference>
<dbReference type="CDD" id="cd01647">
    <property type="entry name" value="RT_LTR"/>
    <property type="match status" value="1"/>
</dbReference>
<dbReference type="InterPro" id="IPR000477">
    <property type="entry name" value="RT_dom"/>
</dbReference>
<evidence type="ECO:0000256" key="1">
    <source>
        <dbReference type="ARBA" id="ARBA00012493"/>
    </source>
</evidence>